<gene>
    <name evidence="4" type="ORF">FKG95_21285</name>
</gene>
<dbReference type="AlphaFoldDB" id="A0A545TGW2"/>
<dbReference type="PANTHER" id="PTHR16943">
    <property type="entry name" value="2-METHYLCITRATE DEHYDRATASE-RELATED"/>
    <property type="match status" value="1"/>
</dbReference>
<evidence type="ECO:0000259" key="2">
    <source>
        <dbReference type="Pfam" id="PF03972"/>
    </source>
</evidence>
<evidence type="ECO:0000259" key="3">
    <source>
        <dbReference type="Pfam" id="PF19305"/>
    </source>
</evidence>
<keyword evidence="5" id="KW-1185">Reference proteome</keyword>
<evidence type="ECO:0000313" key="4">
    <source>
        <dbReference type="EMBL" id="TQV76371.1"/>
    </source>
</evidence>
<accession>A0A545TGW2</accession>
<sequence>MSKILDFLHGLSFDDLPSDVKHQAWRCLLDLCGVAAAGSGTELSRIIRDHAANHFGAGNGSAVRMLFDGRRVSPAGAALAGGMAIDSVDAHDGYPAAKGHAGAAVLPALLALAEGPDEKTCMDAAEFMTSLVIGYELAIRAGVTLHATAPDYHTSGAWVAVACAGLGARRLKLDPGRSRHALGIAEYHGPRSQMMRCIDHPTMLKDGAGWGAMAGVSAAYLAADGFTGAPAITLESGDAAGHWSDLGTRWLMLDQYFKPYPVCRWAQPATEAALDLRKAHGLKASDIDHVEVVSFHEACRLATREPVDTEAAQYSLPFPLAAALVHGELEPAQIDGAALRDPETLRLSRGMILSEEASYNAHFPAERFAHVALYLKDRRILTSEPSCGRGNAENPLSDAEIRAKFRRYTARRLSGAASDELEKAIQEISTGRGTATSLLKAVTAPALVEQADSP</sequence>
<dbReference type="Pfam" id="PF03972">
    <property type="entry name" value="MmgE_PrpD_N"/>
    <property type="match status" value="1"/>
</dbReference>
<dbReference type="GO" id="GO:0016829">
    <property type="term" value="F:lyase activity"/>
    <property type="evidence" value="ECO:0007669"/>
    <property type="project" value="InterPro"/>
</dbReference>
<dbReference type="SUPFAM" id="SSF103378">
    <property type="entry name" value="2-methylcitrate dehydratase PrpD"/>
    <property type="match status" value="1"/>
</dbReference>
<dbReference type="Pfam" id="PF19305">
    <property type="entry name" value="MmgE_PrpD_C"/>
    <property type="match status" value="1"/>
</dbReference>
<protein>
    <submittedName>
        <fullName evidence="4">MmgE/PrpD family protein</fullName>
    </submittedName>
</protein>
<comment type="similarity">
    <text evidence="1">Belongs to the PrpD family.</text>
</comment>
<proteinExistence type="inferred from homology"/>
<comment type="caution">
    <text evidence="4">The sequence shown here is derived from an EMBL/GenBank/DDBJ whole genome shotgun (WGS) entry which is preliminary data.</text>
</comment>
<dbReference type="OrthoDB" id="5415580at2"/>
<dbReference type="InterPro" id="IPR042188">
    <property type="entry name" value="MmgE/PrpD_sf_2"/>
</dbReference>
<dbReference type="InterPro" id="IPR005656">
    <property type="entry name" value="MmgE_PrpD"/>
</dbReference>
<name>A0A545TGW2_9PROT</name>
<evidence type="ECO:0000256" key="1">
    <source>
        <dbReference type="ARBA" id="ARBA00006174"/>
    </source>
</evidence>
<dbReference type="Gene3D" id="1.10.4100.10">
    <property type="entry name" value="2-methylcitrate dehydratase PrpD"/>
    <property type="match status" value="1"/>
</dbReference>
<dbReference type="Gene3D" id="3.30.1330.120">
    <property type="entry name" value="2-methylcitrate dehydratase PrpD"/>
    <property type="match status" value="1"/>
</dbReference>
<feature type="domain" description="MmgE/PrpD N-terminal" evidence="2">
    <location>
        <begin position="4"/>
        <end position="233"/>
    </location>
</feature>
<dbReference type="InterPro" id="IPR042183">
    <property type="entry name" value="MmgE/PrpD_sf_1"/>
</dbReference>
<dbReference type="PANTHER" id="PTHR16943:SF8">
    <property type="entry name" value="2-METHYLCITRATE DEHYDRATASE"/>
    <property type="match status" value="1"/>
</dbReference>
<feature type="domain" description="MmgE/PrpD C-terminal" evidence="3">
    <location>
        <begin position="260"/>
        <end position="423"/>
    </location>
</feature>
<dbReference type="InterPro" id="IPR045337">
    <property type="entry name" value="MmgE_PrpD_C"/>
</dbReference>
<reference evidence="4 5" key="1">
    <citation type="submission" date="2019-06" db="EMBL/GenBank/DDBJ databases">
        <title>Whole genome sequence for Rhodospirillaceae sp. R148.</title>
        <authorList>
            <person name="Wang G."/>
        </authorList>
    </citation>
    <scope>NUCLEOTIDE SEQUENCE [LARGE SCALE GENOMIC DNA]</scope>
    <source>
        <strain evidence="4 5">R148</strain>
    </source>
</reference>
<dbReference type="Proteomes" id="UP000315252">
    <property type="component" value="Unassembled WGS sequence"/>
</dbReference>
<organism evidence="4 5">
    <name type="scientific">Denitrobaculum tricleocarpae</name>
    <dbReference type="NCBI Taxonomy" id="2591009"/>
    <lineage>
        <taxon>Bacteria</taxon>
        <taxon>Pseudomonadati</taxon>
        <taxon>Pseudomonadota</taxon>
        <taxon>Alphaproteobacteria</taxon>
        <taxon>Rhodospirillales</taxon>
        <taxon>Rhodospirillaceae</taxon>
        <taxon>Denitrobaculum</taxon>
    </lineage>
</organism>
<dbReference type="InterPro" id="IPR036148">
    <property type="entry name" value="MmgE/PrpD_sf"/>
</dbReference>
<evidence type="ECO:0000313" key="5">
    <source>
        <dbReference type="Proteomes" id="UP000315252"/>
    </source>
</evidence>
<dbReference type="EMBL" id="VHSH01000008">
    <property type="protein sequence ID" value="TQV76371.1"/>
    <property type="molecule type" value="Genomic_DNA"/>
</dbReference>
<dbReference type="InterPro" id="IPR045336">
    <property type="entry name" value="MmgE_PrpD_N"/>
</dbReference>